<comment type="subcellular location">
    <subcellularLocation>
        <location evidence="9">Cytoplasm</location>
    </subcellularLocation>
</comment>
<keyword evidence="5 9" id="KW-0418">Kinase</keyword>
<dbReference type="InterPro" id="IPR000836">
    <property type="entry name" value="PRTase_dom"/>
</dbReference>
<dbReference type="GO" id="GO:0005737">
    <property type="term" value="C:cytoplasm"/>
    <property type="evidence" value="ECO:0007669"/>
    <property type="project" value="UniProtKB-SubCell"/>
</dbReference>
<comment type="subunit">
    <text evidence="9">Homohexamer.</text>
</comment>
<feature type="binding site" evidence="9">
    <location>
        <position position="166"/>
    </location>
    <ligand>
        <name>Mg(2+)</name>
        <dbReference type="ChEBI" id="CHEBI:18420"/>
    </ligand>
</feature>
<accession>A0A537JCN3</accession>
<evidence type="ECO:0000313" key="11">
    <source>
        <dbReference type="EMBL" id="TMI81285.1"/>
    </source>
</evidence>
<keyword evidence="9" id="KW-0963">Cytoplasm</keyword>
<comment type="catalytic activity">
    <reaction evidence="8 9">
        <text>D-ribose 5-phosphate + ATP = 5-phospho-alpha-D-ribose 1-diphosphate + AMP + H(+)</text>
        <dbReference type="Rhea" id="RHEA:15609"/>
        <dbReference type="ChEBI" id="CHEBI:15378"/>
        <dbReference type="ChEBI" id="CHEBI:30616"/>
        <dbReference type="ChEBI" id="CHEBI:58017"/>
        <dbReference type="ChEBI" id="CHEBI:78346"/>
        <dbReference type="ChEBI" id="CHEBI:456215"/>
        <dbReference type="EC" id="2.7.6.1"/>
    </reaction>
</comment>
<dbReference type="GO" id="GO:0002189">
    <property type="term" value="C:ribose phosphate diphosphokinase complex"/>
    <property type="evidence" value="ECO:0007669"/>
    <property type="project" value="TreeGrafter"/>
</dbReference>
<dbReference type="InterPro" id="IPR005946">
    <property type="entry name" value="Rib-P_diPkinase"/>
</dbReference>
<sequence>MKIFCGTANRELGQEVASQLELALGRVAIHRFEDGEIYARFEESVRGVDTFVIQPTCPPVNENLMELLVMVDALRRASAGRITAVMPYYGYARQDKKNAPREPITGRLVADLLQSAGVHRILALDLEADQIEGFFNIPVDHLRALPLFAEYLREKVPEPAVVVAPDDGAVKVAYRLAERLRLPLAVVFQRRTAPDAEQTVQVVGEVEGRIPVLIDRIISTGGTIASALDALTQHGARPGAYVCVTHAVLAGPAAQILDRTDVREFAFTNSIPLSPEVKTDRVRILSAAPLLARAMRNIHLNESVSTLFT</sequence>
<reference evidence="11 12" key="1">
    <citation type="journal article" date="2019" name="Nat. Microbiol.">
        <title>Mediterranean grassland soil C-N compound turnover is dependent on rainfall and depth, and is mediated by genomically divergent microorganisms.</title>
        <authorList>
            <person name="Diamond S."/>
            <person name="Andeer P.F."/>
            <person name="Li Z."/>
            <person name="Crits-Christoph A."/>
            <person name="Burstein D."/>
            <person name="Anantharaman K."/>
            <person name="Lane K.R."/>
            <person name="Thomas B.C."/>
            <person name="Pan C."/>
            <person name="Northen T.R."/>
            <person name="Banfield J.F."/>
        </authorList>
    </citation>
    <scope>NUCLEOTIDE SEQUENCE [LARGE SCALE GENOMIC DNA]</scope>
    <source>
        <strain evidence="11">NP_7</strain>
    </source>
</reference>
<dbReference type="Pfam" id="PF13793">
    <property type="entry name" value="Pribosyltran_N"/>
    <property type="match status" value="1"/>
</dbReference>
<keyword evidence="2 9" id="KW-0479">Metal-binding</keyword>
<comment type="cofactor">
    <cofactor evidence="9">
        <name>Mg(2+)</name>
        <dbReference type="ChEBI" id="CHEBI:18420"/>
    </cofactor>
    <text evidence="9">Binds 2 Mg(2+) ions per subunit.</text>
</comment>
<evidence type="ECO:0000313" key="12">
    <source>
        <dbReference type="Proteomes" id="UP000320048"/>
    </source>
</evidence>
<comment type="caution">
    <text evidence="11">The sequence shown here is derived from an EMBL/GenBank/DDBJ whole genome shotgun (WGS) entry which is preliminary data.</text>
</comment>
<dbReference type="FunFam" id="3.40.50.2020:FF:000007">
    <property type="entry name" value="Ribose-phosphate pyrophosphokinase"/>
    <property type="match status" value="1"/>
</dbReference>
<dbReference type="EMBL" id="VBAO01000177">
    <property type="protein sequence ID" value="TMI81285.1"/>
    <property type="molecule type" value="Genomic_DNA"/>
</dbReference>
<dbReference type="GO" id="GO:0000287">
    <property type="term" value="F:magnesium ion binding"/>
    <property type="evidence" value="ECO:0007669"/>
    <property type="project" value="UniProtKB-UniRule"/>
</dbReference>
<dbReference type="AlphaFoldDB" id="A0A537JCN3"/>
<organism evidence="11 12">
    <name type="scientific">Candidatus Segetimicrobium genomatis</name>
    <dbReference type="NCBI Taxonomy" id="2569760"/>
    <lineage>
        <taxon>Bacteria</taxon>
        <taxon>Bacillati</taxon>
        <taxon>Candidatus Sysuimicrobiota</taxon>
        <taxon>Candidatus Sysuimicrobiia</taxon>
        <taxon>Candidatus Sysuimicrobiales</taxon>
        <taxon>Candidatus Segetimicrobiaceae</taxon>
        <taxon>Candidatus Segetimicrobium</taxon>
    </lineage>
</organism>
<evidence type="ECO:0000256" key="6">
    <source>
        <dbReference type="ARBA" id="ARBA00022840"/>
    </source>
</evidence>
<dbReference type="InterPro" id="IPR029057">
    <property type="entry name" value="PRTase-like"/>
</dbReference>
<dbReference type="UniPathway" id="UPA00087">
    <property type="reaction ID" value="UER00172"/>
</dbReference>
<feature type="binding site" evidence="9">
    <location>
        <position position="215"/>
    </location>
    <ligand>
        <name>D-ribose 5-phosphate</name>
        <dbReference type="ChEBI" id="CHEBI:78346"/>
    </ligand>
</feature>
<keyword evidence="1 9" id="KW-0808">Transferase</keyword>
<name>A0A537JCN3_9BACT</name>
<dbReference type="NCBIfam" id="TIGR01251">
    <property type="entry name" value="ribP_PPkin"/>
    <property type="match status" value="1"/>
</dbReference>
<gene>
    <name evidence="9" type="primary">prs</name>
    <name evidence="11" type="ORF">E6H04_07115</name>
</gene>
<evidence type="ECO:0000256" key="7">
    <source>
        <dbReference type="ARBA" id="ARBA00022842"/>
    </source>
</evidence>
<comment type="function">
    <text evidence="9">Involved in the biosynthesis of the central metabolite phospho-alpha-D-ribosyl-1-pyrophosphate (PRPP) via the transfer of pyrophosphoryl group from ATP to 1-hydroxyl of ribose-5-phosphate (Rib-5-P).</text>
</comment>
<evidence type="ECO:0000256" key="4">
    <source>
        <dbReference type="ARBA" id="ARBA00022741"/>
    </source>
</evidence>
<proteinExistence type="inferred from homology"/>
<feature type="domain" description="Ribose-phosphate pyrophosphokinase N-terminal" evidence="10">
    <location>
        <begin position="1"/>
        <end position="117"/>
    </location>
</feature>
<evidence type="ECO:0000256" key="8">
    <source>
        <dbReference type="ARBA" id="ARBA00049535"/>
    </source>
</evidence>
<comment type="pathway">
    <text evidence="9">Metabolic intermediate biosynthesis; 5-phospho-alpha-D-ribose 1-diphosphate biosynthesis; 5-phospho-alpha-D-ribose 1-diphosphate from D-ribose 5-phosphate (route I): step 1/1.</text>
</comment>
<dbReference type="Gene3D" id="3.40.50.2020">
    <property type="match status" value="2"/>
</dbReference>
<keyword evidence="7 9" id="KW-0460">Magnesium</keyword>
<dbReference type="CDD" id="cd06223">
    <property type="entry name" value="PRTases_typeI"/>
    <property type="match status" value="1"/>
</dbReference>
<dbReference type="PANTHER" id="PTHR10210">
    <property type="entry name" value="RIBOSE-PHOSPHATE DIPHOSPHOKINASE FAMILY MEMBER"/>
    <property type="match status" value="1"/>
</dbReference>
<dbReference type="InterPro" id="IPR029099">
    <property type="entry name" value="Pribosyltran_N"/>
</dbReference>
<dbReference type="Proteomes" id="UP000320048">
    <property type="component" value="Unassembled WGS sequence"/>
</dbReference>
<feature type="binding site" evidence="9">
    <location>
        <begin position="34"/>
        <end position="36"/>
    </location>
    <ligand>
        <name>ATP</name>
        <dbReference type="ChEBI" id="CHEBI:30616"/>
    </ligand>
</feature>
<evidence type="ECO:0000256" key="1">
    <source>
        <dbReference type="ARBA" id="ARBA00022679"/>
    </source>
</evidence>
<dbReference type="GO" id="GO:0006015">
    <property type="term" value="P:5-phosphoribose 1-diphosphate biosynthetic process"/>
    <property type="evidence" value="ECO:0007669"/>
    <property type="project" value="UniProtKB-UniRule"/>
</dbReference>
<dbReference type="HAMAP" id="MF_00583_B">
    <property type="entry name" value="RibP_PPkinase_B"/>
    <property type="match status" value="1"/>
</dbReference>
<dbReference type="Pfam" id="PF14572">
    <property type="entry name" value="Pribosyl_synth"/>
    <property type="match status" value="1"/>
</dbReference>
<dbReference type="GO" id="GO:0005524">
    <property type="term" value="F:ATP binding"/>
    <property type="evidence" value="ECO:0007669"/>
    <property type="project" value="UniProtKB-KW"/>
</dbReference>
<dbReference type="InterPro" id="IPR037515">
    <property type="entry name" value="Rib-P_diPkinase_bac"/>
</dbReference>
<protein>
    <recommendedName>
        <fullName evidence="9">Putative ribose-phosphate pyrophosphokinase</fullName>
        <shortName evidence="9">RPPK</shortName>
        <ecNumber evidence="9">2.7.6.1</ecNumber>
    </recommendedName>
    <alternativeName>
        <fullName evidence="9">5-phospho-D-ribosyl alpha-1-diphosphate synthase</fullName>
    </alternativeName>
    <alternativeName>
        <fullName evidence="9">Phosphoribosyl diphosphate synthase</fullName>
    </alternativeName>
    <alternativeName>
        <fullName evidence="9">Phosphoribosyl pyrophosphate synthase</fullName>
        <shortName evidence="9">P-Rib-PP synthase</shortName>
        <shortName evidence="9">PRPP synthase</shortName>
        <shortName evidence="9">PRPPase</shortName>
    </alternativeName>
</protein>
<comment type="caution">
    <text evidence="9">Lacks conserved residue(s) required for the propagation of feature annotation.</text>
</comment>
<feature type="binding site" evidence="9">
    <location>
        <begin position="93"/>
        <end position="94"/>
    </location>
    <ligand>
        <name>ATP</name>
        <dbReference type="ChEBI" id="CHEBI:30616"/>
    </ligand>
</feature>
<comment type="similarity">
    <text evidence="9">Belongs to the ribose-phosphate pyrophosphokinase family. Class I subfamily.</text>
</comment>
<dbReference type="PANTHER" id="PTHR10210:SF41">
    <property type="entry name" value="RIBOSE-PHOSPHATE PYROPHOSPHOKINASE 1, CHLOROPLASTIC"/>
    <property type="match status" value="1"/>
</dbReference>
<dbReference type="GO" id="GO:0016301">
    <property type="term" value="F:kinase activity"/>
    <property type="evidence" value="ECO:0007669"/>
    <property type="project" value="UniProtKB-KW"/>
</dbReference>
<dbReference type="GO" id="GO:0006164">
    <property type="term" value="P:purine nucleotide biosynthetic process"/>
    <property type="evidence" value="ECO:0007669"/>
    <property type="project" value="TreeGrafter"/>
</dbReference>
<dbReference type="EC" id="2.7.6.1" evidence="9"/>
<keyword evidence="6 9" id="KW-0067">ATP-binding</keyword>
<dbReference type="NCBIfam" id="NF002320">
    <property type="entry name" value="PRK01259.1"/>
    <property type="match status" value="1"/>
</dbReference>
<evidence type="ECO:0000259" key="10">
    <source>
        <dbReference type="Pfam" id="PF13793"/>
    </source>
</evidence>
<dbReference type="SUPFAM" id="SSF53271">
    <property type="entry name" value="PRTase-like"/>
    <property type="match status" value="2"/>
</dbReference>
<evidence type="ECO:0000256" key="3">
    <source>
        <dbReference type="ARBA" id="ARBA00022727"/>
    </source>
</evidence>
<keyword evidence="4 9" id="KW-0547">Nucleotide-binding</keyword>
<dbReference type="GO" id="GO:0004749">
    <property type="term" value="F:ribose phosphate diphosphokinase activity"/>
    <property type="evidence" value="ECO:0007669"/>
    <property type="project" value="UniProtKB-UniRule"/>
</dbReference>
<keyword evidence="3 9" id="KW-0545">Nucleotide biosynthesis</keyword>
<feature type="binding site" evidence="9">
    <location>
        <position position="191"/>
    </location>
    <ligand>
        <name>D-ribose 5-phosphate</name>
        <dbReference type="ChEBI" id="CHEBI:78346"/>
    </ligand>
</feature>
<comment type="caution">
    <text evidence="9">Part of a set of proteins in which some residues (ACT_SITE, NP_BIND, REGION and BINDING) are not conserved.</text>
</comment>
<dbReference type="SMART" id="SM01400">
    <property type="entry name" value="Pribosyltran_N"/>
    <property type="match status" value="1"/>
</dbReference>
<evidence type="ECO:0000256" key="5">
    <source>
        <dbReference type="ARBA" id="ARBA00022777"/>
    </source>
</evidence>
<evidence type="ECO:0000256" key="9">
    <source>
        <dbReference type="HAMAP-Rule" id="MF_00583"/>
    </source>
</evidence>
<evidence type="ECO:0000256" key="2">
    <source>
        <dbReference type="ARBA" id="ARBA00022723"/>
    </source>
</evidence>